<dbReference type="InterPro" id="IPR004167">
    <property type="entry name" value="PSBD"/>
</dbReference>
<dbReference type="InterPro" id="IPR003016">
    <property type="entry name" value="2-oxoA_DH_lipoyl-BS"/>
</dbReference>
<evidence type="ECO:0000256" key="6">
    <source>
        <dbReference type="SAM" id="MobiDB-lite"/>
    </source>
</evidence>
<keyword evidence="4" id="KW-0450">Lipoyl</keyword>
<dbReference type="GO" id="GO:0031405">
    <property type="term" value="F:lipoic acid binding"/>
    <property type="evidence" value="ECO:0007669"/>
    <property type="project" value="TreeGrafter"/>
</dbReference>
<evidence type="ECO:0000259" key="8">
    <source>
        <dbReference type="PROSITE" id="PS51826"/>
    </source>
</evidence>
<dbReference type="InterPro" id="IPR023213">
    <property type="entry name" value="CAT-like_dom_sf"/>
</dbReference>
<dbReference type="SUPFAM" id="SSF52777">
    <property type="entry name" value="CoA-dependent acyltransferases"/>
    <property type="match status" value="1"/>
</dbReference>
<dbReference type="InterPro" id="IPR001078">
    <property type="entry name" value="2-oxoacid_DH_actylTfrase"/>
</dbReference>
<protein>
    <submittedName>
        <fullName evidence="9">Unannotated protein</fullName>
    </submittedName>
</protein>
<dbReference type="Pfam" id="PF00198">
    <property type="entry name" value="2-oxoacid_dh"/>
    <property type="match status" value="1"/>
</dbReference>
<dbReference type="PANTHER" id="PTHR43178:SF5">
    <property type="entry name" value="LIPOAMIDE ACYLTRANSFERASE COMPONENT OF BRANCHED-CHAIN ALPHA-KETO ACID DEHYDROGENASE COMPLEX, MITOCHONDRIAL"/>
    <property type="match status" value="1"/>
</dbReference>
<evidence type="ECO:0000256" key="1">
    <source>
        <dbReference type="ARBA" id="ARBA00001938"/>
    </source>
</evidence>
<name>A0A6J6WBG5_9ZZZZ</name>
<dbReference type="Pfam" id="PF00364">
    <property type="entry name" value="Biotin_lipoyl"/>
    <property type="match status" value="1"/>
</dbReference>
<proteinExistence type="inferred from homology"/>
<dbReference type="GO" id="GO:0016407">
    <property type="term" value="F:acetyltransferase activity"/>
    <property type="evidence" value="ECO:0007669"/>
    <property type="project" value="TreeGrafter"/>
</dbReference>
<dbReference type="PANTHER" id="PTHR43178">
    <property type="entry name" value="DIHYDROLIPOAMIDE ACETYLTRANSFERASE COMPONENT OF PYRUVATE DEHYDROGENASE COMPLEX"/>
    <property type="match status" value="1"/>
</dbReference>
<reference evidence="9" key="1">
    <citation type="submission" date="2020-05" db="EMBL/GenBank/DDBJ databases">
        <authorList>
            <person name="Chiriac C."/>
            <person name="Salcher M."/>
            <person name="Ghai R."/>
            <person name="Kavagutti S V."/>
        </authorList>
    </citation>
    <scope>NUCLEOTIDE SEQUENCE</scope>
</reference>
<dbReference type="AlphaFoldDB" id="A0A6J6WBG5"/>
<comment type="cofactor">
    <cofactor evidence="1">
        <name>(R)-lipoate</name>
        <dbReference type="ChEBI" id="CHEBI:83088"/>
    </cofactor>
</comment>
<feature type="domain" description="Lipoyl-binding" evidence="7">
    <location>
        <begin position="1"/>
        <end position="76"/>
    </location>
</feature>
<evidence type="ECO:0000256" key="5">
    <source>
        <dbReference type="ARBA" id="ARBA00023315"/>
    </source>
</evidence>
<dbReference type="InterPro" id="IPR036625">
    <property type="entry name" value="E3-bd_dom_sf"/>
</dbReference>
<keyword evidence="3" id="KW-0808">Transferase</keyword>
<accession>A0A6J6WBG5</accession>
<dbReference type="CDD" id="cd06849">
    <property type="entry name" value="lipoyl_domain"/>
    <property type="match status" value="1"/>
</dbReference>
<dbReference type="EMBL" id="CAFAAB010000042">
    <property type="protein sequence ID" value="CAB4780686.1"/>
    <property type="molecule type" value="Genomic_DNA"/>
</dbReference>
<dbReference type="SUPFAM" id="SSF51230">
    <property type="entry name" value="Single hybrid motif"/>
    <property type="match status" value="1"/>
</dbReference>
<sequence length="392" mass="40432">MADVTLPSLGESVTEGIITRWMKSVGDVVERDEPLFEISTDKVDSELPSPAAGVLLKILANEGDTVGVGAVVAVIGELNGSTASAPVADAPVSSPTQAAATAPSLPASASTSSEKGLVVSPVVRRILDGGGVDARAVQGTGPGGSITRRDAESAVANGPTDDIPIALTPGMRRMAQHMVDSVRTSPHGFVAVEVDASVFTKLDAVGRTTSDGTPINDEALVALAAVRALAEFDFFNATVAGDDLIVHRTINLGFVRSLQPAGMLVPVVHAAGGLTLRALAHRLNDLSDRVESRQLTTDDLLGGTFSLLAAPTPSTLVAMPLLIQPNVAALSVGAVRHAPVVVLRDGVEVVEPGRRLVLGLSFDHRVTDPVSAAMYLERVGELLAAIDVNAER</sequence>
<dbReference type="PROSITE" id="PS51826">
    <property type="entry name" value="PSBD"/>
    <property type="match status" value="1"/>
</dbReference>
<evidence type="ECO:0000313" key="9">
    <source>
        <dbReference type="EMBL" id="CAB4780686.1"/>
    </source>
</evidence>
<dbReference type="Gene3D" id="2.40.50.100">
    <property type="match status" value="1"/>
</dbReference>
<feature type="region of interest" description="Disordered" evidence="6">
    <location>
        <begin position="133"/>
        <end position="162"/>
    </location>
</feature>
<dbReference type="PROSITE" id="PS50968">
    <property type="entry name" value="BIOTINYL_LIPOYL"/>
    <property type="match status" value="1"/>
</dbReference>
<dbReference type="SUPFAM" id="SSF47005">
    <property type="entry name" value="Peripheral subunit-binding domain of 2-oxo acid dehydrogenase complex"/>
    <property type="match status" value="1"/>
</dbReference>
<feature type="domain" description="Peripheral subunit-binding (PSBD)" evidence="8">
    <location>
        <begin position="118"/>
        <end position="155"/>
    </location>
</feature>
<keyword evidence="5" id="KW-0012">Acyltransferase</keyword>
<organism evidence="9">
    <name type="scientific">freshwater metagenome</name>
    <dbReference type="NCBI Taxonomy" id="449393"/>
    <lineage>
        <taxon>unclassified sequences</taxon>
        <taxon>metagenomes</taxon>
        <taxon>ecological metagenomes</taxon>
    </lineage>
</organism>
<evidence type="ECO:0000259" key="7">
    <source>
        <dbReference type="PROSITE" id="PS50968"/>
    </source>
</evidence>
<gene>
    <name evidence="9" type="ORF">UFOPK2958_00513</name>
</gene>
<dbReference type="PROSITE" id="PS00189">
    <property type="entry name" value="LIPOYL"/>
    <property type="match status" value="1"/>
</dbReference>
<dbReference type="InterPro" id="IPR000089">
    <property type="entry name" value="Biotin_lipoyl"/>
</dbReference>
<evidence type="ECO:0000256" key="4">
    <source>
        <dbReference type="ARBA" id="ARBA00022823"/>
    </source>
</evidence>
<dbReference type="Gene3D" id="3.30.559.10">
    <property type="entry name" value="Chloramphenicol acetyltransferase-like domain"/>
    <property type="match status" value="1"/>
</dbReference>
<evidence type="ECO:0000256" key="3">
    <source>
        <dbReference type="ARBA" id="ARBA00022679"/>
    </source>
</evidence>
<dbReference type="GO" id="GO:0005737">
    <property type="term" value="C:cytoplasm"/>
    <property type="evidence" value="ECO:0007669"/>
    <property type="project" value="TreeGrafter"/>
</dbReference>
<dbReference type="Gene3D" id="4.10.320.10">
    <property type="entry name" value="E3-binding domain"/>
    <property type="match status" value="1"/>
</dbReference>
<dbReference type="Pfam" id="PF02817">
    <property type="entry name" value="E3_binding"/>
    <property type="match status" value="1"/>
</dbReference>
<dbReference type="InterPro" id="IPR011053">
    <property type="entry name" value="Single_hybrid_motif"/>
</dbReference>
<comment type="similarity">
    <text evidence="2">Belongs to the 2-oxoacid dehydrogenase family.</text>
</comment>
<dbReference type="InterPro" id="IPR050743">
    <property type="entry name" value="2-oxoacid_DH_E2_comp"/>
</dbReference>
<evidence type="ECO:0000256" key="2">
    <source>
        <dbReference type="ARBA" id="ARBA00007317"/>
    </source>
</evidence>